<feature type="transmembrane region" description="Helical" evidence="2">
    <location>
        <begin position="68"/>
        <end position="89"/>
    </location>
</feature>
<accession>A0A1J4NVY6</accession>
<protein>
    <submittedName>
        <fullName evidence="3">Uncharacterized protein</fullName>
    </submittedName>
</protein>
<dbReference type="OrthoDB" id="9888877at2"/>
<evidence type="ECO:0000256" key="1">
    <source>
        <dbReference type="SAM" id="MobiDB-lite"/>
    </source>
</evidence>
<evidence type="ECO:0000256" key="2">
    <source>
        <dbReference type="SAM" id="Phobius"/>
    </source>
</evidence>
<feature type="transmembrane region" description="Helical" evidence="2">
    <location>
        <begin position="109"/>
        <end position="129"/>
    </location>
</feature>
<keyword evidence="4" id="KW-1185">Reference proteome</keyword>
<sequence length="317" mass="32078">MSALLRVAVRLHPAPYRAEMGDELVDAVLAATAGRGRGAHLAEAASLAAHGLRLRAGLGAEHPRGRALAALVPLALGLSVAGDLAFRILQADMFRRELTWDQMEQTFGIYQGLAGVVLAALALVALLTGRVAPARALGTAAGAATAWSGAVAVSHALAHQGSVLWLLAGTAGPLLACALLWAAPLRLASGPGDRTAWSVVAAALLALVVLNKVPGSNVWAVTDLALLLAAGLAAPRSRPAALAGLVALLPLYPLAAFQLSQQTGLVFTARIEAGAALAVVTAVLVFCARGWTAPRRGRRAAGGDGPHGDTDGGPLPS</sequence>
<feature type="transmembrane region" description="Helical" evidence="2">
    <location>
        <begin position="195"/>
        <end position="211"/>
    </location>
</feature>
<dbReference type="RefSeq" id="WP_046582829.1">
    <property type="nucleotide sequence ID" value="NZ_LAVA02000039.1"/>
</dbReference>
<name>A0A1J4NVY6_9ACTN</name>
<organism evidence="3 4">
    <name type="scientific">Streptomyces mangrovisoli</name>
    <dbReference type="NCBI Taxonomy" id="1428628"/>
    <lineage>
        <taxon>Bacteria</taxon>
        <taxon>Bacillati</taxon>
        <taxon>Actinomycetota</taxon>
        <taxon>Actinomycetes</taxon>
        <taxon>Kitasatosporales</taxon>
        <taxon>Streptomycetaceae</taxon>
        <taxon>Streptomyces</taxon>
    </lineage>
</organism>
<feature type="transmembrane region" description="Helical" evidence="2">
    <location>
        <begin position="136"/>
        <end position="157"/>
    </location>
</feature>
<gene>
    <name evidence="3" type="ORF">WN71_018255</name>
</gene>
<evidence type="ECO:0000313" key="3">
    <source>
        <dbReference type="EMBL" id="OIJ66456.1"/>
    </source>
</evidence>
<feature type="transmembrane region" description="Helical" evidence="2">
    <location>
        <begin position="163"/>
        <end position="183"/>
    </location>
</feature>
<feature type="transmembrane region" description="Helical" evidence="2">
    <location>
        <begin position="241"/>
        <end position="259"/>
    </location>
</feature>
<evidence type="ECO:0000313" key="4">
    <source>
        <dbReference type="Proteomes" id="UP000034196"/>
    </source>
</evidence>
<keyword evidence="2" id="KW-0472">Membrane</keyword>
<comment type="caution">
    <text evidence="3">The sequence shown here is derived from an EMBL/GenBank/DDBJ whole genome shotgun (WGS) entry which is preliminary data.</text>
</comment>
<keyword evidence="2" id="KW-1133">Transmembrane helix</keyword>
<proteinExistence type="predicted"/>
<reference evidence="3" key="1">
    <citation type="submission" date="2016-10" db="EMBL/GenBank/DDBJ databases">
        <title>Genome sequence of Streptomyces mangrovisoli MUSC 149.</title>
        <authorList>
            <person name="Lee L.-H."/>
            <person name="Ser H.-L."/>
        </authorList>
    </citation>
    <scope>NUCLEOTIDE SEQUENCE [LARGE SCALE GENOMIC DNA]</scope>
    <source>
        <strain evidence="3">MUSC 149</strain>
    </source>
</reference>
<feature type="region of interest" description="Disordered" evidence="1">
    <location>
        <begin position="295"/>
        <end position="317"/>
    </location>
</feature>
<dbReference type="STRING" id="1428628.WN71_018255"/>
<dbReference type="Proteomes" id="UP000034196">
    <property type="component" value="Unassembled WGS sequence"/>
</dbReference>
<dbReference type="EMBL" id="LAVA02000039">
    <property type="protein sequence ID" value="OIJ66456.1"/>
    <property type="molecule type" value="Genomic_DNA"/>
</dbReference>
<feature type="transmembrane region" description="Helical" evidence="2">
    <location>
        <begin position="271"/>
        <end position="291"/>
    </location>
</feature>
<dbReference type="AlphaFoldDB" id="A0A1J4NVY6"/>
<keyword evidence="2" id="KW-0812">Transmembrane</keyword>